<dbReference type="OrthoDB" id="9763580at2"/>
<organism evidence="10 11">
    <name type="scientific">Thermoclostridium stercorarium subsp. thermolacticum DSM 2910</name>
    <dbReference type="NCBI Taxonomy" id="1121336"/>
    <lineage>
        <taxon>Bacteria</taxon>
        <taxon>Bacillati</taxon>
        <taxon>Bacillota</taxon>
        <taxon>Clostridia</taxon>
        <taxon>Eubacteriales</taxon>
        <taxon>Oscillospiraceae</taxon>
        <taxon>Thermoclostridium</taxon>
    </lineage>
</organism>
<reference evidence="10 11" key="1">
    <citation type="submission" date="2016-02" db="EMBL/GenBank/DDBJ databases">
        <title>Comparison of Clostridium stercorarium subspecies using comparative genomics and transcriptomics.</title>
        <authorList>
            <person name="Schellenberg J."/>
            <person name="Thallinger G."/>
            <person name="Levin D.B."/>
            <person name="Zhang X."/>
            <person name="Alvare G."/>
            <person name="Fristensky B."/>
            <person name="Sparling R."/>
        </authorList>
    </citation>
    <scope>NUCLEOTIDE SEQUENCE [LARGE SCALE GENOMIC DNA]</scope>
    <source>
        <strain evidence="10 11">DSM 2910</strain>
    </source>
</reference>
<dbReference type="InterPro" id="IPR016205">
    <property type="entry name" value="Glycerol_DH"/>
</dbReference>
<evidence type="ECO:0000256" key="3">
    <source>
        <dbReference type="ARBA" id="ARBA00022723"/>
    </source>
</evidence>
<keyword evidence="5" id="KW-0560">Oxidoreductase</keyword>
<dbReference type="AlphaFoldDB" id="A0A1B1YH00"/>
<keyword evidence="7" id="KW-0443">Lipid metabolism</keyword>
<gene>
    <name evidence="10" type="ORF">CSTERTH_07995</name>
</gene>
<accession>A0A1B1YH00</accession>
<dbReference type="GO" id="GO:0008654">
    <property type="term" value="P:phospholipid biosynthetic process"/>
    <property type="evidence" value="ECO:0007669"/>
    <property type="project" value="UniProtKB-KW"/>
</dbReference>
<dbReference type="EMBL" id="CP014672">
    <property type="protein sequence ID" value="ANX00033.1"/>
    <property type="molecule type" value="Genomic_DNA"/>
</dbReference>
<evidence type="ECO:0000256" key="2">
    <source>
        <dbReference type="ARBA" id="ARBA00022516"/>
    </source>
</evidence>
<sequence>MLYNCTWVIHMILARENISKYKIQDYLGRGFLCNCGREHSVDIEKVVIENGAIAKIPEILIFFNFKKIFMVADENTYNVAGAGIEKILRNGDFELYKLVYIREGNLVPDEKAIGEFIINLPETTDVILAVGSGVISDLCKFMSYKLKIPYIMVATAPSMDGYASTAAPLTINGLKTTLSATVPKAIIGDIDILKNAPMDMIRAGFGDVIGKYSAINDWKLGRLINDEYYCEFVSDMVMYSVKKCVETADRLQKRDDSAIRNLMECLLLTGIAMSYTGNSRPASGSEHHLSHFIEMVYMFDGKESPPHGIKVGFNTIAVNYIREKISELNPDFSEVTKKASEFDKNKWLEDVKRLFRVSAAEVIDLNEREGINSYDKRMKRVKRIIDRWNEIVEILAEVPSYNEIRDILRKIGAPVTLKELGVDRETVLNGLVYAKEIRNRYTVLQLAWDLGVLGDLAEEMGQKFYV</sequence>
<name>A0A1B1YH00_THEST</name>
<dbReference type="CDD" id="cd08175">
    <property type="entry name" value="G1PDH"/>
    <property type="match status" value="1"/>
</dbReference>
<evidence type="ECO:0000256" key="9">
    <source>
        <dbReference type="ARBA" id="ARBA00023264"/>
    </source>
</evidence>
<dbReference type="PANTHER" id="PTHR43616">
    <property type="entry name" value="GLYCEROL DEHYDROGENASE"/>
    <property type="match status" value="1"/>
</dbReference>
<evidence type="ECO:0000256" key="6">
    <source>
        <dbReference type="ARBA" id="ARBA00023027"/>
    </source>
</evidence>
<keyword evidence="9" id="KW-1208">Phospholipid metabolism</keyword>
<dbReference type="InterPro" id="IPR032837">
    <property type="entry name" value="G1PDH"/>
</dbReference>
<evidence type="ECO:0000313" key="10">
    <source>
        <dbReference type="EMBL" id="ANX00033.1"/>
    </source>
</evidence>
<dbReference type="GO" id="GO:0046872">
    <property type="term" value="F:metal ion binding"/>
    <property type="evidence" value="ECO:0007669"/>
    <property type="project" value="UniProtKB-KW"/>
</dbReference>
<dbReference type="Proteomes" id="UP000092971">
    <property type="component" value="Chromosome"/>
</dbReference>
<evidence type="ECO:0000256" key="8">
    <source>
        <dbReference type="ARBA" id="ARBA00023209"/>
    </source>
</evidence>
<keyword evidence="2" id="KW-0444">Lipid biosynthesis</keyword>
<dbReference type="Gene3D" id="3.40.50.1970">
    <property type="match status" value="1"/>
</dbReference>
<keyword evidence="1" id="KW-0963">Cytoplasm</keyword>
<dbReference type="Gene3D" id="1.20.1090.10">
    <property type="entry name" value="Dehydroquinate synthase-like - alpha domain"/>
    <property type="match status" value="1"/>
</dbReference>
<keyword evidence="8" id="KW-0594">Phospholipid biosynthesis</keyword>
<keyword evidence="4" id="KW-0521">NADP</keyword>
<evidence type="ECO:0000256" key="4">
    <source>
        <dbReference type="ARBA" id="ARBA00022857"/>
    </source>
</evidence>
<dbReference type="GO" id="GO:0016614">
    <property type="term" value="F:oxidoreductase activity, acting on CH-OH group of donors"/>
    <property type="evidence" value="ECO:0007669"/>
    <property type="project" value="InterPro"/>
</dbReference>
<proteinExistence type="predicted"/>
<keyword evidence="6" id="KW-0520">NAD</keyword>
<evidence type="ECO:0000256" key="7">
    <source>
        <dbReference type="ARBA" id="ARBA00023098"/>
    </source>
</evidence>
<keyword evidence="3" id="KW-0479">Metal-binding</keyword>
<evidence type="ECO:0000256" key="1">
    <source>
        <dbReference type="ARBA" id="ARBA00022490"/>
    </source>
</evidence>
<protein>
    <submittedName>
        <fullName evidence="10">Glycerol dehydrogenase</fullName>
    </submittedName>
</protein>
<evidence type="ECO:0000313" key="11">
    <source>
        <dbReference type="Proteomes" id="UP000092971"/>
    </source>
</evidence>
<dbReference type="Pfam" id="PF13685">
    <property type="entry name" value="Fe-ADH_2"/>
    <property type="match status" value="1"/>
</dbReference>
<evidence type="ECO:0000256" key="5">
    <source>
        <dbReference type="ARBA" id="ARBA00023002"/>
    </source>
</evidence>
<dbReference type="SUPFAM" id="SSF56796">
    <property type="entry name" value="Dehydroquinate synthase-like"/>
    <property type="match status" value="1"/>
</dbReference>
<dbReference type="PANTHER" id="PTHR43616:SF5">
    <property type="entry name" value="GLYCEROL DEHYDROGENASE 1"/>
    <property type="match status" value="1"/>
</dbReference>